<evidence type="ECO:0000313" key="5">
    <source>
        <dbReference type="EMBL" id="MFC0179754.1"/>
    </source>
</evidence>
<proteinExistence type="predicted"/>
<gene>
    <name evidence="5" type="ORF">ACFFIT_06600</name>
</gene>
<reference evidence="5 6" key="1">
    <citation type="submission" date="2024-09" db="EMBL/GenBank/DDBJ databases">
        <authorList>
            <person name="Sun Q."/>
            <person name="Mori K."/>
        </authorList>
    </citation>
    <scope>NUCLEOTIDE SEQUENCE [LARGE SCALE GENOMIC DNA]</scope>
    <source>
        <strain evidence="5 6">CCM 8545</strain>
    </source>
</reference>
<dbReference type="InterPro" id="IPR014883">
    <property type="entry name" value="VRR_NUC"/>
</dbReference>
<feature type="domain" description="VRR-NUC" evidence="4">
    <location>
        <begin position="41"/>
        <end position="79"/>
    </location>
</feature>
<sequence>NILMSIDIIYFLINWLRFDLPLSLRWPGRAGMDYNDVDHGDNLKMLIEVKFPGDKLSDGQEEDYTLIATDKRFGVLRVEDNRSDK</sequence>
<protein>
    <submittedName>
        <fullName evidence="5">VRR-NUC domain-containing protein</fullName>
    </submittedName>
</protein>
<keyword evidence="6" id="KW-1185">Reference proteome</keyword>
<accession>A0ABV6C9W7</accession>
<dbReference type="Proteomes" id="UP001589758">
    <property type="component" value="Unassembled WGS sequence"/>
</dbReference>
<evidence type="ECO:0000259" key="4">
    <source>
        <dbReference type="Pfam" id="PF08774"/>
    </source>
</evidence>
<evidence type="ECO:0000313" key="6">
    <source>
        <dbReference type="Proteomes" id="UP001589758"/>
    </source>
</evidence>
<keyword evidence="2" id="KW-0540">Nuclease</keyword>
<comment type="caution">
    <text evidence="5">The sequence shown here is derived from an EMBL/GenBank/DDBJ whole genome shotgun (WGS) entry which is preliminary data.</text>
</comment>
<evidence type="ECO:0000256" key="3">
    <source>
        <dbReference type="ARBA" id="ARBA00022801"/>
    </source>
</evidence>
<comment type="cofactor">
    <cofactor evidence="1">
        <name>Mg(2+)</name>
        <dbReference type="ChEBI" id="CHEBI:18420"/>
    </cofactor>
</comment>
<feature type="non-terminal residue" evidence="5">
    <location>
        <position position="1"/>
    </location>
</feature>
<evidence type="ECO:0000256" key="2">
    <source>
        <dbReference type="ARBA" id="ARBA00022722"/>
    </source>
</evidence>
<name>A0ABV6C9W7_9GAMM</name>
<dbReference type="EMBL" id="JBHLXE010000072">
    <property type="protein sequence ID" value="MFC0179754.1"/>
    <property type="molecule type" value="Genomic_DNA"/>
</dbReference>
<keyword evidence="3" id="KW-0378">Hydrolase</keyword>
<organism evidence="5 6">
    <name type="scientific">Thorsellia kenyensis</name>
    <dbReference type="NCBI Taxonomy" id="1549888"/>
    <lineage>
        <taxon>Bacteria</taxon>
        <taxon>Pseudomonadati</taxon>
        <taxon>Pseudomonadota</taxon>
        <taxon>Gammaproteobacteria</taxon>
        <taxon>Enterobacterales</taxon>
        <taxon>Thorselliaceae</taxon>
        <taxon>Thorsellia</taxon>
    </lineage>
</organism>
<dbReference type="Pfam" id="PF08774">
    <property type="entry name" value="VRR_NUC"/>
    <property type="match status" value="1"/>
</dbReference>
<dbReference type="RefSeq" id="WP_385876860.1">
    <property type="nucleotide sequence ID" value="NZ_JBHLXE010000072.1"/>
</dbReference>
<evidence type="ECO:0000256" key="1">
    <source>
        <dbReference type="ARBA" id="ARBA00001946"/>
    </source>
</evidence>